<keyword evidence="7" id="KW-0653">Protein transport</keyword>
<dbReference type="AlphaFoldDB" id="A0A1S8QRT6"/>
<keyword evidence="6 8" id="KW-0472">Membrane</keyword>
<evidence type="ECO:0000259" key="10">
    <source>
        <dbReference type="Pfam" id="PF20560"/>
    </source>
</evidence>
<dbReference type="EMBL" id="JABTDW010000001">
    <property type="protein sequence ID" value="NSB12969.1"/>
    <property type="molecule type" value="Genomic_DNA"/>
</dbReference>
<dbReference type="GO" id="GO:0015031">
    <property type="term" value="P:protein transport"/>
    <property type="evidence" value="ECO:0007669"/>
    <property type="project" value="UniProtKB-KW"/>
</dbReference>
<dbReference type="OMA" id="KYTKARY"/>
<dbReference type="Proteomes" id="UP000631418">
    <property type="component" value="Unassembled WGS sequence"/>
</dbReference>
<reference evidence="12" key="4">
    <citation type="submission" date="2020-11" db="EMBL/GenBank/DDBJ databases">
        <authorList>
            <person name="Thieme N."/>
            <person name="Liebl W."/>
            <person name="Zverlov V."/>
        </authorList>
    </citation>
    <scope>NUCLEOTIDE SEQUENCE</scope>
    <source>
        <strain evidence="12">NT08</strain>
    </source>
</reference>
<dbReference type="Proteomes" id="UP001194098">
    <property type="component" value="Unassembled WGS sequence"/>
</dbReference>
<dbReference type="Pfam" id="PF20560">
    <property type="entry name" value="MotA_N"/>
    <property type="match status" value="1"/>
</dbReference>
<organism evidence="12 15">
    <name type="scientific">Clostridium beijerinckii</name>
    <name type="common">Clostridium MP</name>
    <dbReference type="NCBI Taxonomy" id="1520"/>
    <lineage>
        <taxon>Bacteria</taxon>
        <taxon>Bacillati</taxon>
        <taxon>Bacillota</taxon>
        <taxon>Clostridia</taxon>
        <taxon>Eubacteriales</taxon>
        <taxon>Clostridiaceae</taxon>
        <taxon>Clostridium</taxon>
    </lineage>
</organism>
<sequence>MDIMTILSILFAFVCIVVGFVIEGGKPIALLQPTAALIVIGGTIGAIGISFPLTTLKKFPKVLSIAFRKKESDLKEHILYFKEISIKTRRDGLLSLESELTNDLDPFIKRGLQMVVDGIDPASVKNILNTKLEQLSARHEDYSEMFTSAGGYAPTMGIVGTITSLVIILSDLSDVAKMGEKIAVAFIATLYGLGTANLFWIPIANKLKEINKKEIAEKEMIIEAVLLIQEGVNPNTLVSKLVSYLTENEAEDLEENHRGIGL</sequence>
<evidence type="ECO:0000256" key="3">
    <source>
        <dbReference type="ARBA" id="ARBA00022692"/>
    </source>
</evidence>
<dbReference type="PANTHER" id="PTHR30433">
    <property type="entry name" value="CHEMOTAXIS PROTEIN MOTA"/>
    <property type="match status" value="1"/>
</dbReference>
<keyword evidence="4" id="KW-0283">Flagellar rotation</keyword>
<feature type="transmembrane region" description="Helical" evidence="8">
    <location>
        <begin position="182"/>
        <end position="203"/>
    </location>
</feature>
<evidence type="ECO:0000256" key="6">
    <source>
        <dbReference type="ARBA" id="ARBA00023136"/>
    </source>
</evidence>
<evidence type="ECO:0000313" key="13">
    <source>
        <dbReference type="EMBL" id="NRT91418.1"/>
    </source>
</evidence>
<evidence type="ECO:0000256" key="5">
    <source>
        <dbReference type="ARBA" id="ARBA00022989"/>
    </source>
</evidence>
<dbReference type="Pfam" id="PF01618">
    <property type="entry name" value="MotA_ExbB"/>
    <property type="match status" value="1"/>
</dbReference>
<reference evidence="11" key="1">
    <citation type="submission" date="2020-04" db="EMBL/GenBank/DDBJ databases">
        <authorList>
            <person name="Brown S."/>
        </authorList>
    </citation>
    <scope>NUCLEOTIDE SEQUENCE</scope>
    <source>
        <strain evidence="11">DJ015</strain>
    </source>
</reference>
<dbReference type="EMBL" id="JABAGV010000016">
    <property type="protein sequence ID" value="MBC2474699.1"/>
    <property type="molecule type" value="Genomic_DNA"/>
</dbReference>
<evidence type="ECO:0000256" key="1">
    <source>
        <dbReference type="ARBA" id="ARBA00004651"/>
    </source>
</evidence>
<comment type="caution">
    <text evidence="12">The sequence shown here is derived from an EMBL/GenBank/DDBJ whole genome shotgun (WGS) entry which is preliminary data.</text>
</comment>
<dbReference type="RefSeq" id="WP_012060430.1">
    <property type="nucleotide sequence ID" value="NZ_CP073279.1"/>
</dbReference>
<keyword evidence="2" id="KW-1003">Cell membrane</keyword>
<dbReference type="GO" id="GO:0071978">
    <property type="term" value="P:bacterial-type flagellum-dependent swarming motility"/>
    <property type="evidence" value="ECO:0007669"/>
    <property type="project" value="InterPro"/>
</dbReference>
<protein>
    <submittedName>
        <fullName evidence="13">Chemotaxis protein MotA</fullName>
    </submittedName>
    <submittedName>
        <fullName evidence="12">Flagellar motor protein</fullName>
    </submittedName>
</protein>
<evidence type="ECO:0000313" key="12">
    <source>
        <dbReference type="EMBL" id="MBF7808971.1"/>
    </source>
</evidence>
<reference evidence="14" key="3">
    <citation type="submission" date="2020-06" db="EMBL/GenBank/DDBJ databases">
        <title>Genomic insights into acetone-butanol-ethanol (ABE) fermentation by sequencing solventogenic clostridia strains.</title>
        <authorList>
            <person name="Brown S."/>
        </authorList>
    </citation>
    <scope>NUCLEOTIDE SEQUENCE</scope>
    <source>
        <strain evidence="14">DJ123</strain>
    </source>
</reference>
<dbReference type="EMBL" id="JADOEF010000001">
    <property type="protein sequence ID" value="MBF7808971.1"/>
    <property type="molecule type" value="Genomic_DNA"/>
</dbReference>
<evidence type="ECO:0000313" key="15">
    <source>
        <dbReference type="Proteomes" id="UP000631418"/>
    </source>
</evidence>
<dbReference type="GO" id="GO:0005886">
    <property type="term" value="C:plasma membrane"/>
    <property type="evidence" value="ECO:0007669"/>
    <property type="project" value="UniProtKB-SubCell"/>
</dbReference>
<evidence type="ECO:0000313" key="11">
    <source>
        <dbReference type="EMBL" id="MBC2474699.1"/>
    </source>
</evidence>
<evidence type="ECO:0000313" key="14">
    <source>
        <dbReference type="EMBL" id="NSB12969.1"/>
    </source>
</evidence>
<keyword evidence="12" id="KW-0969">Cilium</keyword>
<comment type="subcellular location">
    <subcellularLocation>
        <location evidence="1">Cell membrane</location>
        <topology evidence="1">Multi-pass membrane protein</topology>
    </subcellularLocation>
    <subcellularLocation>
        <location evidence="7">Membrane</location>
        <topology evidence="7">Multi-pass membrane protein</topology>
    </subcellularLocation>
</comment>
<feature type="transmembrane region" description="Helical" evidence="8">
    <location>
        <begin position="34"/>
        <end position="53"/>
    </location>
</feature>
<dbReference type="InterPro" id="IPR002898">
    <property type="entry name" value="MotA_ExbB_proton_chnl"/>
</dbReference>
<comment type="similarity">
    <text evidence="7">Belongs to the exbB/tolQ family.</text>
</comment>
<dbReference type="Proteomes" id="UP001193748">
    <property type="component" value="Unassembled WGS sequence"/>
</dbReference>
<reference evidence="11" key="5">
    <citation type="journal article" date="2022" name="Nat. Biotechnol.">
        <title>Carbon-negative production of acetone and isopropanol by gas fermentation at industrial pilot scale.</title>
        <authorList>
            <person name="Liew F.E."/>
            <person name="Nogle R."/>
            <person name="Abdalla T."/>
            <person name="Rasor B.J."/>
            <person name="Canter C."/>
            <person name="Jensen R.O."/>
            <person name="Wang L."/>
            <person name="Strutz J."/>
            <person name="Chirania P."/>
            <person name="De Tissera S."/>
            <person name="Mueller A.P."/>
            <person name="Ruan Z."/>
            <person name="Gao A."/>
            <person name="Tran L."/>
            <person name="Engle N.L."/>
            <person name="Bromley J.C."/>
            <person name="Daniell J."/>
            <person name="Conrado R."/>
            <person name="Tschaplinski T.J."/>
            <person name="Giannone R.J."/>
            <person name="Hettich R.L."/>
            <person name="Karim A.S."/>
            <person name="Simpson S.D."/>
            <person name="Brown S.D."/>
            <person name="Leang C."/>
            <person name="Jewett M.C."/>
            <person name="Kopke M."/>
        </authorList>
    </citation>
    <scope>NUCLEOTIDE SEQUENCE</scope>
    <source>
        <strain evidence="11">DJ015</strain>
        <strain evidence="13">DJ080</strain>
    </source>
</reference>
<evidence type="ECO:0000259" key="9">
    <source>
        <dbReference type="Pfam" id="PF01618"/>
    </source>
</evidence>
<keyword evidence="12" id="KW-0282">Flagellum</keyword>
<evidence type="ECO:0000256" key="4">
    <source>
        <dbReference type="ARBA" id="ARBA00022779"/>
    </source>
</evidence>
<dbReference type="GO" id="GO:0006935">
    <property type="term" value="P:chemotaxis"/>
    <property type="evidence" value="ECO:0007669"/>
    <property type="project" value="InterPro"/>
</dbReference>
<evidence type="ECO:0000256" key="2">
    <source>
        <dbReference type="ARBA" id="ARBA00022475"/>
    </source>
</evidence>
<dbReference type="InterPro" id="IPR047055">
    <property type="entry name" value="MotA-like"/>
</dbReference>
<evidence type="ECO:0000256" key="8">
    <source>
        <dbReference type="SAM" id="Phobius"/>
    </source>
</evidence>
<feature type="transmembrane region" description="Helical" evidence="8">
    <location>
        <begin position="6"/>
        <end position="22"/>
    </location>
</feature>
<feature type="domain" description="MotA/TolQ/ExbB proton channel" evidence="9">
    <location>
        <begin position="103"/>
        <end position="220"/>
    </location>
</feature>
<evidence type="ECO:0000256" key="7">
    <source>
        <dbReference type="RuleBase" id="RU004057"/>
    </source>
</evidence>
<feature type="transmembrane region" description="Helical" evidence="8">
    <location>
        <begin position="151"/>
        <end position="170"/>
    </location>
</feature>
<accession>A0A1S8QRT6</accession>
<feature type="domain" description="Motility protein A N-terminal" evidence="10">
    <location>
        <begin position="9"/>
        <end position="86"/>
    </location>
</feature>
<dbReference type="Proteomes" id="UP000822184">
    <property type="component" value="Unassembled WGS sequence"/>
</dbReference>
<dbReference type="EMBL" id="JABSWW010000001">
    <property type="protein sequence ID" value="NRT91418.1"/>
    <property type="molecule type" value="Genomic_DNA"/>
</dbReference>
<reference evidence="13" key="2">
    <citation type="submission" date="2020-05" db="EMBL/GenBank/DDBJ databases">
        <authorList>
            <person name="Brown S."/>
            <person name="Huntemann M."/>
            <person name="Clum A."/>
            <person name="Spunde A."/>
            <person name="Palaniappan K."/>
            <person name="Ritter S."/>
            <person name="Mikhailova N."/>
            <person name="Chen I.-M."/>
            <person name="Stamatis D."/>
            <person name="Reddy T."/>
            <person name="O'Malley R."/>
            <person name="Daum C."/>
            <person name="Shapiro N."/>
            <person name="Ivanova N."/>
            <person name="Kyrpides N."/>
            <person name="Woyke T."/>
        </authorList>
    </citation>
    <scope>NUCLEOTIDE SEQUENCE</scope>
    <source>
        <strain evidence="13">DJ080</strain>
    </source>
</reference>
<proteinExistence type="inferred from homology"/>
<keyword evidence="5 8" id="KW-1133">Transmembrane helix</keyword>
<dbReference type="NCBIfam" id="NF006583">
    <property type="entry name" value="PRK09109.1"/>
    <property type="match status" value="1"/>
</dbReference>
<keyword evidence="12" id="KW-0966">Cell projection</keyword>
<dbReference type="PANTHER" id="PTHR30433:SF3">
    <property type="entry name" value="MOTILITY PROTEIN A"/>
    <property type="match status" value="1"/>
</dbReference>
<keyword evidence="7" id="KW-0813">Transport</keyword>
<gene>
    <name evidence="13" type="ORF">B0H41_005097</name>
    <name evidence="14" type="ORF">BCD95_001228</name>
    <name evidence="11" type="ORF">HGI39_08285</name>
    <name evidence="12" type="ORF">IS491_09905</name>
</gene>
<keyword evidence="3 8" id="KW-0812">Transmembrane</keyword>
<name>A0A1S8QRT6_CLOBE</name>
<dbReference type="InterPro" id="IPR046786">
    <property type="entry name" value="MotA_N"/>
</dbReference>